<organism evidence="1 2">
    <name type="scientific">Mycobacterium ahvazicum</name>
    <dbReference type="NCBI Taxonomy" id="1964395"/>
    <lineage>
        <taxon>Bacteria</taxon>
        <taxon>Bacillati</taxon>
        <taxon>Actinomycetota</taxon>
        <taxon>Actinomycetes</taxon>
        <taxon>Mycobacteriales</taxon>
        <taxon>Mycobacteriaceae</taxon>
        <taxon>Mycobacterium</taxon>
        <taxon>Mycobacterium simiae complex</taxon>
    </lineage>
</organism>
<dbReference type="EMBL" id="FXEG02000002">
    <property type="protein sequence ID" value="SOX53826.1"/>
    <property type="molecule type" value="Genomic_DNA"/>
</dbReference>
<keyword evidence="2" id="KW-1185">Reference proteome</keyword>
<evidence type="ECO:0000313" key="1">
    <source>
        <dbReference type="EMBL" id="SOX53826.1"/>
    </source>
</evidence>
<protein>
    <submittedName>
        <fullName evidence="1">Uncharacterized protein</fullName>
    </submittedName>
</protein>
<dbReference type="AlphaFoldDB" id="A0A2K4YAK6"/>
<name>A0A2K4YAK6_9MYCO</name>
<accession>A0A2K4YAK6</accession>
<dbReference type="Proteomes" id="UP000236318">
    <property type="component" value="Unassembled WGS sequence"/>
</dbReference>
<reference evidence="1" key="1">
    <citation type="submission" date="2018-01" db="EMBL/GenBank/DDBJ databases">
        <authorList>
            <consortium name="Urmite Genomes"/>
        </authorList>
    </citation>
    <scope>NUCLEOTIDE SEQUENCE [LARGE SCALE GENOMIC DNA]</scope>
    <source>
        <strain evidence="1">AFP003</strain>
    </source>
</reference>
<comment type="caution">
    <text evidence="1">The sequence shown here is derived from an EMBL/GenBank/DDBJ whole genome shotgun (WGS) entry which is preliminary data.</text>
</comment>
<proteinExistence type="predicted"/>
<sequence>MTPILAGIKWSSHLQTQLNPAMPRLEIDHM</sequence>
<gene>
    <name evidence="1" type="ORF">MAAFP003_2502</name>
</gene>
<evidence type="ECO:0000313" key="2">
    <source>
        <dbReference type="Proteomes" id="UP000236318"/>
    </source>
</evidence>